<dbReference type="Proteomes" id="UP000807342">
    <property type="component" value="Unassembled WGS sequence"/>
</dbReference>
<organism evidence="2 3">
    <name type="scientific">Macrolepiota fuliginosa MF-IS2</name>
    <dbReference type="NCBI Taxonomy" id="1400762"/>
    <lineage>
        <taxon>Eukaryota</taxon>
        <taxon>Fungi</taxon>
        <taxon>Dikarya</taxon>
        <taxon>Basidiomycota</taxon>
        <taxon>Agaricomycotina</taxon>
        <taxon>Agaricomycetes</taxon>
        <taxon>Agaricomycetidae</taxon>
        <taxon>Agaricales</taxon>
        <taxon>Agaricineae</taxon>
        <taxon>Agaricaceae</taxon>
        <taxon>Macrolepiota</taxon>
    </lineage>
</organism>
<keyword evidence="3" id="KW-1185">Reference proteome</keyword>
<dbReference type="SUPFAM" id="SSF54909">
    <property type="entry name" value="Dimeric alpha+beta barrel"/>
    <property type="match status" value="1"/>
</dbReference>
<sequence>MSSDAPTRHRFLVYAPDRTEEGTLQKRLSVRQAHLDGAKNHFSNGLVRVGGAMVTPESIASPEAPKKMIGSAFIFEAENIDQVWDAIKNDVYYTSGVWDTEKLTVTPYLIATPFNI</sequence>
<proteinExistence type="predicted"/>
<comment type="caution">
    <text evidence="2">The sequence shown here is derived from an EMBL/GenBank/DDBJ whole genome shotgun (WGS) entry which is preliminary data.</text>
</comment>
<dbReference type="InterPro" id="IPR011008">
    <property type="entry name" value="Dimeric_a/b-barrel"/>
</dbReference>
<gene>
    <name evidence="2" type="ORF">P691DRAFT_811686</name>
</gene>
<accession>A0A9P5XQL4</accession>
<dbReference type="InterPro" id="IPR005545">
    <property type="entry name" value="YCII"/>
</dbReference>
<name>A0A9P5XQL4_9AGAR</name>
<dbReference type="EMBL" id="MU151057">
    <property type="protein sequence ID" value="KAF9453920.1"/>
    <property type="molecule type" value="Genomic_DNA"/>
</dbReference>
<evidence type="ECO:0000259" key="1">
    <source>
        <dbReference type="Pfam" id="PF03795"/>
    </source>
</evidence>
<reference evidence="2" key="1">
    <citation type="submission" date="2020-11" db="EMBL/GenBank/DDBJ databases">
        <authorList>
            <consortium name="DOE Joint Genome Institute"/>
            <person name="Ahrendt S."/>
            <person name="Riley R."/>
            <person name="Andreopoulos W."/>
            <person name="Labutti K."/>
            <person name="Pangilinan J."/>
            <person name="Ruiz-Duenas F.J."/>
            <person name="Barrasa J.M."/>
            <person name="Sanchez-Garcia M."/>
            <person name="Camarero S."/>
            <person name="Miyauchi S."/>
            <person name="Serrano A."/>
            <person name="Linde D."/>
            <person name="Babiker R."/>
            <person name="Drula E."/>
            <person name="Ayuso-Fernandez I."/>
            <person name="Pacheco R."/>
            <person name="Padilla G."/>
            <person name="Ferreira P."/>
            <person name="Barriuso J."/>
            <person name="Kellner H."/>
            <person name="Castanera R."/>
            <person name="Alfaro M."/>
            <person name="Ramirez L."/>
            <person name="Pisabarro A.G."/>
            <person name="Kuo A."/>
            <person name="Tritt A."/>
            <person name="Lipzen A."/>
            <person name="He G."/>
            <person name="Yan M."/>
            <person name="Ng V."/>
            <person name="Cullen D."/>
            <person name="Martin F."/>
            <person name="Rosso M.-N."/>
            <person name="Henrissat B."/>
            <person name="Hibbett D."/>
            <person name="Martinez A.T."/>
            <person name="Grigoriev I.V."/>
        </authorList>
    </citation>
    <scope>NUCLEOTIDE SEQUENCE</scope>
    <source>
        <strain evidence="2">MF-IS2</strain>
    </source>
</reference>
<dbReference type="Gene3D" id="3.30.70.1060">
    <property type="entry name" value="Dimeric alpha+beta barrel"/>
    <property type="match status" value="1"/>
</dbReference>
<protein>
    <recommendedName>
        <fullName evidence="1">YCII-related domain-containing protein</fullName>
    </recommendedName>
</protein>
<dbReference type="OrthoDB" id="5519740at2759"/>
<dbReference type="InterPro" id="IPR051807">
    <property type="entry name" value="Sec-metab_biosynth-assoc"/>
</dbReference>
<feature type="domain" description="YCII-related" evidence="1">
    <location>
        <begin position="19"/>
        <end position="99"/>
    </location>
</feature>
<dbReference type="AlphaFoldDB" id="A0A9P5XQL4"/>
<dbReference type="PANTHER" id="PTHR33606">
    <property type="entry name" value="PROTEIN YCII"/>
    <property type="match status" value="1"/>
</dbReference>
<dbReference type="Pfam" id="PF03795">
    <property type="entry name" value="YCII"/>
    <property type="match status" value="1"/>
</dbReference>
<dbReference type="PANTHER" id="PTHR33606:SF3">
    <property type="entry name" value="PROTEIN YCII"/>
    <property type="match status" value="1"/>
</dbReference>
<evidence type="ECO:0000313" key="3">
    <source>
        <dbReference type="Proteomes" id="UP000807342"/>
    </source>
</evidence>
<evidence type="ECO:0000313" key="2">
    <source>
        <dbReference type="EMBL" id="KAF9453920.1"/>
    </source>
</evidence>